<reference evidence="2 3" key="1">
    <citation type="submission" date="2021-01" db="EMBL/GenBank/DDBJ databases">
        <title>WGS of actinomycetes isolated from Thailand.</title>
        <authorList>
            <person name="Thawai C."/>
        </authorList>
    </citation>
    <scope>NUCLEOTIDE SEQUENCE [LARGE SCALE GENOMIC DNA]</scope>
    <source>
        <strain evidence="2 3">CA3R110</strain>
    </source>
</reference>
<evidence type="ECO:0000313" key="2">
    <source>
        <dbReference type="EMBL" id="MBL1120482.1"/>
    </source>
</evidence>
<protein>
    <submittedName>
        <fullName evidence="2">Uncharacterized protein</fullName>
    </submittedName>
</protein>
<keyword evidence="1" id="KW-1133">Transmembrane helix</keyword>
<name>A0ABS1Q740_9ACTN</name>
<feature type="transmembrane region" description="Helical" evidence="1">
    <location>
        <begin position="49"/>
        <end position="73"/>
    </location>
</feature>
<keyword evidence="1" id="KW-0472">Membrane</keyword>
<proteinExistence type="predicted"/>
<accession>A0ABS1Q740</accession>
<keyword evidence="3" id="KW-1185">Reference proteome</keyword>
<dbReference type="RefSeq" id="WP_201858242.1">
    <property type="nucleotide sequence ID" value="NZ_JAERRG010000052.1"/>
</dbReference>
<sequence length="87" mass="9366">MPDRFSVAAAPQSATCDDVNIPRPGPSETRIMSARTVTAQASAFLAMPVLLVILISSSWTAPATSSVVALLLATRKSYCRYLRIRLN</sequence>
<evidence type="ECO:0000313" key="3">
    <source>
        <dbReference type="Proteomes" id="UP000621510"/>
    </source>
</evidence>
<dbReference type="Proteomes" id="UP000621510">
    <property type="component" value="Unassembled WGS sequence"/>
</dbReference>
<evidence type="ECO:0000256" key="1">
    <source>
        <dbReference type="SAM" id="Phobius"/>
    </source>
</evidence>
<comment type="caution">
    <text evidence="2">The sequence shown here is derived from an EMBL/GenBank/DDBJ whole genome shotgun (WGS) entry which is preliminary data.</text>
</comment>
<keyword evidence="1" id="KW-0812">Transmembrane</keyword>
<gene>
    <name evidence="2" type="ORF">JK364_50560</name>
</gene>
<dbReference type="EMBL" id="JAERRG010000052">
    <property type="protein sequence ID" value="MBL1120482.1"/>
    <property type="molecule type" value="Genomic_DNA"/>
</dbReference>
<organism evidence="2 3">
    <name type="scientific">Streptomyces endocoffeicus</name>
    <dbReference type="NCBI Taxonomy" id="2898945"/>
    <lineage>
        <taxon>Bacteria</taxon>
        <taxon>Bacillati</taxon>
        <taxon>Actinomycetota</taxon>
        <taxon>Actinomycetes</taxon>
        <taxon>Kitasatosporales</taxon>
        <taxon>Streptomycetaceae</taxon>
        <taxon>Streptomyces</taxon>
    </lineage>
</organism>